<gene>
    <name evidence="2" type="ORF">IHQ68_07740</name>
</gene>
<dbReference type="EMBL" id="JADBEO010000012">
    <property type="protein sequence ID" value="MDR4306506.1"/>
    <property type="molecule type" value="Genomic_DNA"/>
</dbReference>
<organism evidence="2 3">
    <name type="scientific">Chelatococcus sambhunathii</name>
    <dbReference type="NCBI Taxonomy" id="363953"/>
    <lineage>
        <taxon>Bacteria</taxon>
        <taxon>Pseudomonadati</taxon>
        <taxon>Pseudomonadota</taxon>
        <taxon>Alphaproteobacteria</taxon>
        <taxon>Hyphomicrobiales</taxon>
        <taxon>Chelatococcaceae</taxon>
        <taxon>Chelatococcus</taxon>
    </lineage>
</organism>
<feature type="domain" description="SsuA/THI5-like" evidence="1">
    <location>
        <begin position="96"/>
        <end position="214"/>
    </location>
</feature>
<accession>A0ABU1DEF3</accession>
<evidence type="ECO:0000259" key="1">
    <source>
        <dbReference type="Pfam" id="PF09084"/>
    </source>
</evidence>
<dbReference type="Gene3D" id="3.40.190.10">
    <property type="entry name" value="Periplasmic binding protein-like II"/>
    <property type="match status" value="2"/>
</dbReference>
<dbReference type="RefSeq" id="WP_309390446.1">
    <property type="nucleotide sequence ID" value="NZ_JADBEO010000012.1"/>
</dbReference>
<evidence type="ECO:0000313" key="2">
    <source>
        <dbReference type="EMBL" id="MDR4306506.1"/>
    </source>
</evidence>
<proteinExistence type="predicted"/>
<reference evidence="2" key="1">
    <citation type="submission" date="2020-10" db="EMBL/GenBank/DDBJ databases">
        <authorList>
            <person name="Abbas A."/>
            <person name="Razzaq R."/>
            <person name="Waqas M."/>
            <person name="Abbas N."/>
            <person name="Nielsen T.K."/>
            <person name="Hansen L.H."/>
            <person name="Hussain S."/>
            <person name="Shahid M."/>
        </authorList>
    </citation>
    <scope>NUCLEOTIDE SEQUENCE</scope>
    <source>
        <strain evidence="2">S14</strain>
    </source>
</reference>
<dbReference type="InterPro" id="IPR015168">
    <property type="entry name" value="SsuA/THI5"/>
</dbReference>
<name>A0ABU1DEF3_9HYPH</name>
<evidence type="ECO:0000313" key="3">
    <source>
        <dbReference type="Proteomes" id="UP001181622"/>
    </source>
</evidence>
<comment type="caution">
    <text evidence="2">The sequence shown here is derived from an EMBL/GenBank/DDBJ whole genome shotgun (WGS) entry which is preliminary data.</text>
</comment>
<dbReference type="Pfam" id="PF09084">
    <property type="entry name" value="NMT1"/>
    <property type="match status" value="1"/>
</dbReference>
<protein>
    <submittedName>
        <fullName evidence="2">ABC transporter substrate-binding protein</fullName>
    </submittedName>
</protein>
<dbReference type="Proteomes" id="UP001181622">
    <property type="component" value="Unassembled WGS sequence"/>
</dbReference>
<keyword evidence="3" id="KW-1185">Reference proteome</keyword>
<dbReference type="SUPFAM" id="SSF53850">
    <property type="entry name" value="Periplasmic binding protein-like II"/>
    <property type="match status" value="1"/>
</dbReference>
<sequence>MRWSSGTTPRAEGARAGSDAVSSPLAFSRRGVLAVGAAIAFGASAGFSRAAEPLKISTLKFGTVNWLLDTIKAESEKAGQAAPFERLELASTQALTVALQAGQCDLAVSDWPWAMRRRIEGEPFRFAPYSSALGALMVGKNSKIEKLADLKGKKVGVAGGPIDKSWLLFRAYAHKEVDGDIAALVEPVFGAPPLLNEQLRLGRIDAVLTFWNFAARLDAEGYRRLVDVSEVMKRLGLEPPPPLVGFVWRDQLADRKGAQLDAFFAGVKAANETLRKSDEAWQRLRPSMQVQSDAEFARLKDYFRAGIPDPWGEADLASSQKLYGLLSELGGQEFVGPNPRFDPGLFWSSKV</sequence>
<dbReference type="PANTHER" id="PTHR30024:SF48">
    <property type="entry name" value="ABC TRANSPORTER SUBSTRATE-BINDING PROTEIN"/>
    <property type="match status" value="1"/>
</dbReference>
<dbReference type="PANTHER" id="PTHR30024">
    <property type="entry name" value="ALIPHATIC SULFONATES-BINDING PROTEIN-RELATED"/>
    <property type="match status" value="1"/>
</dbReference>